<reference evidence="1 2" key="1">
    <citation type="journal article" date="2018" name="Front. Plant Sci.">
        <title>Red Clover (Trifolium pratense) and Zigzag Clover (T. medium) - A Picture of Genomic Similarities and Differences.</title>
        <authorList>
            <person name="Dluhosova J."/>
            <person name="Istvanek J."/>
            <person name="Nedelnik J."/>
            <person name="Repkova J."/>
        </authorList>
    </citation>
    <scope>NUCLEOTIDE SEQUENCE [LARGE SCALE GENOMIC DNA]</scope>
    <source>
        <strain evidence="2">cv. 10/8</strain>
        <tissue evidence="1">Leaf</tissue>
    </source>
</reference>
<keyword evidence="2" id="KW-1185">Reference proteome</keyword>
<dbReference type="EMBL" id="LXQA010000514">
    <property type="protein sequence ID" value="MCH79939.1"/>
    <property type="molecule type" value="Genomic_DNA"/>
</dbReference>
<dbReference type="AlphaFoldDB" id="A0A392LYB5"/>
<name>A0A392LYB5_9FABA</name>
<gene>
    <name evidence="1" type="ORF">A2U01_0000701</name>
</gene>
<dbReference type="SUPFAM" id="SSF50249">
    <property type="entry name" value="Nucleic acid-binding proteins"/>
    <property type="match status" value="1"/>
</dbReference>
<comment type="caution">
    <text evidence="1">The sequence shown here is derived from an EMBL/GenBank/DDBJ whole genome shotgun (WGS) entry which is preliminary data.</text>
</comment>
<feature type="non-terminal residue" evidence="1">
    <location>
        <position position="1"/>
    </location>
</feature>
<sequence length="307" mass="34002">LPTDDTSSSQSLSLTPHSYMLSQTSSMSQYATQSLFTKDAVVMSLPQILETPNVNDVVYVTTIRTLKVIPTRSGWYYKLCALCPRSAKGDTLPIKCSIGHLTHAINLRYKLDVEVESRGAKSTFVFWDRECNELIGKTAAQLHQEMVEDGVTNPLSYPMDVDKIERRNLAVRVKWQPLWKSFSVQAVKQDDAVFNDIESQFPKDEETSKLCIEGTSTAAEGTSIVATDAQPILIAPNPDSKEVSKDSEFVAETQDLSASSEHIPEVVALTPGKRIAGDFLDQNNDISPAQLSSTKMKKIITIKLEKK</sequence>
<organism evidence="1 2">
    <name type="scientific">Trifolium medium</name>
    <dbReference type="NCBI Taxonomy" id="97028"/>
    <lineage>
        <taxon>Eukaryota</taxon>
        <taxon>Viridiplantae</taxon>
        <taxon>Streptophyta</taxon>
        <taxon>Embryophyta</taxon>
        <taxon>Tracheophyta</taxon>
        <taxon>Spermatophyta</taxon>
        <taxon>Magnoliopsida</taxon>
        <taxon>eudicotyledons</taxon>
        <taxon>Gunneridae</taxon>
        <taxon>Pentapetalae</taxon>
        <taxon>rosids</taxon>
        <taxon>fabids</taxon>
        <taxon>Fabales</taxon>
        <taxon>Fabaceae</taxon>
        <taxon>Papilionoideae</taxon>
        <taxon>50 kb inversion clade</taxon>
        <taxon>NPAAA clade</taxon>
        <taxon>Hologalegina</taxon>
        <taxon>IRL clade</taxon>
        <taxon>Trifolieae</taxon>
        <taxon>Trifolium</taxon>
    </lineage>
</organism>
<dbReference type="InterPro" id="IPR012340">
    <property type="entry name" value="NA-bd_OB-fold"/>
</dbReference>
<dbReference type="Gene3D" id="2.40.50.140">
    <property type="entry name" value="Nucleic acid-binding proteins"/>
    <property type="match status" value="1"/>
</dbReference>
<protein>
    <submittedName>
        <fullName evidence="1">Replication protein A1-like protein</fullName>
    </submittedName>
</protein>
<dbReference type="Proteomes" id="UP000265520">
    <property type="component" value="Unassembled WGS sequence"/>
</dbReference>
<accession>A0A392LYB5</accession>
<evidence type="ECO:0000313" key="1">
    <source>
        <dbReference type="EMBL" id="MCH79939.1"/>
    </source>
</evidence>
<proteinExistence type="predicted"/>
<evidence type="ECO:0000313" key="2">
    <source>
        <dbReference type="Proteomes" id="UP000265520"/>
    </source>
</evidence>